<dbReference type="PANTHER" id="PTHR10120">
    <property type="entry name" value="CAAX PRENYL PROTEASE 1"/>
    <property type="match status" value="1"/>
</dbReference>
<feature type="binding site" evidence="13">
    <location>
        <position position="298"/>
    </location>
    <ligand>
        <name>Zn(2+)</name>
        <dbReference type="ChEBI" id="CHEBI:29105"/>
        <note>catalytic</note>
    </ligand>
</feature>
<dbReference type="EMBL" id="GIIL01006982">
    <property type="protein sequence ID" value="NOV50708.1"/>
    <property type="molecule type" value="Transcribed_RNA"/>
</dbReference>
<feature type="binding site" evidence="13">
    <location>
        <position position="302"/>
    </location>
    <ligand>
        <name>Zn(2+)</name>
        <dbReference type="ChEBI" id="CHEBI:29105"/>
        <note>catalytic</note>
    </ligand>
</feature>
<sequence>MDWSENQVVLYGIISFLWIETVWELYLVCRQIKVYKTTLEVPAQLKHVITKETFEKSRTYALDKSRFSVLQTLFSLCLTTFILYNGIFFKFWNQSQIILQDFGYTKENEIPISMVFLLLFNFCSTVLELPFTIYYTFVLESKHGFNKQTVGFFIKDHIKQFVLMQVIFLLISAACIAIVKLGGDYFFVWLWLFAFGTSIIFMTIYPTYIAPLFDKFTPLESGPLRTSIEKLAASLHFPLEQLFVVEGSKRSVHSNAYFTGMFGAKRIVLFDTLLHKIDEDTKEEKGCNDSEILAILAHELGHWKYNHIWKRIGVMQLNLLLLFVTFSIMFKYNALYTALGFPDDVRPVLVGLLSVMQFVMAPYNTILNFFMIVLTRKHEFEADNFTIKLHFADSMKEALLKLHKDNLGFPANDWLYSTWNHTHPTLLQRLSNIDEKKQK</sequence>
<keyword evidence="3 14" id="KW-0812">Transmembrane</keyword>
<evidence type="ECO:0000256" key="8">
    <source>
        <dbReference type="ARBA" id="ARBA00022989"/>
    </source>
</evidence>
<dbReference type="CDD" id="cd07343">
    <property type="entry name" value="M48A_Zmpste24p_like"/>
    <property type="match status" value="1"/>
</dbReference>
<evidence type="ECO:0000259" key="15">
    <source>
        <dbReference type="Pfam" id="PF01435"/>
    </source>
</evidence>
<feature type="active site" evidence="12">
    <location>
        <position position="299"/>
    </location>
</feature>
<keyword evidence="2 14" id="KW-0645">Protease</keyword>
<dbReference type="GO" id="GO:0046872">
    <property type="term" value="F:metal ion binding"/>
    <property type="evidence" value="ECO:0007669"/>
    <property type="project" value="UniProtKB-UniRule"/>
</dbReference>
<dbReference type="Gene3D" id="3.30.2010.10">
    <property type="entry name" value="Metalloproteases ('zincins'), catalytic domain"/>
    <property type="match status" value="1"/>
</dbReference>
<feature type="transmembrane region" description="Helical" evidence="14">
    <location>
        <begin position="158"/>
        <end position="179"/>
    </location>
</feature>
<protein>
    <recommendedName>
        <fullName evidence="14">CAAX prenyl protease</fullName>
        <ecNumber evidence="14">3.4.24.84</ecNumber>
    </recommendedName>
</protein>
<dbReference type="InterPro" id="IPR001915">
    <property type="entry name" value="Peptidase_M48"/>
</dbReference>
<evidence type="ECO:0000259" key="16">
    <source>
        <dbReference type="Pfam" id="PF16491"/>
    </source>
</evidence>
<dbReference type="InterPro" id="IPR027057">
    <property type="entry name" value="CAXX_Prtase_1"/>
</dbReference>
<keyword evidence="10 14" id="KW-0472">Membrane</keyword>
<organism evidence="17">
    <name type="scientific">Xenopsylla cheopis</name>
    <name type="common">Oriental rat flea</name>
    <name type="synonym">Pulex cheopis</name>
    <dbReference type="NCBI Taxonomy" id="163159"/>
    <lineage>
        <taxon>Eukaryota</taxon>
        <taxon>Metazoa</taxon>
        <taxon>Ecdysozoa</taxon>
        <taxon>Arthropoda</taxon>
        <taxon>Hexapoda</taxon>
        <taxon>Insecta</taxon>
        <taxon>Pterygota</taxon>
        <taxon>Neoptera</taxon>
        <taxon>Endopterygota</taxon>
        <taxon>Siphonaptera</taxon>
        <taxon>Pulicidae</taxon>
        <taxon>Xenopsyllinae</taxon>
        <taxon>Xenopsylla</taxon>
    </lineage>
</organism>
<comment type="catalytic activity">
    <reaction evidence="11 14">
        <text>Hydrolyzes the peptide bond -P2-(S-farnesyl or geranylgeranyl)C-P1'-P2'-P3'-COOH where P1' and P2' are amino acids with aliphatic side chains and P3' is any C-terminal residue.</text>
        <dbReference type="EC" id="3.4.24.84"/>
    </reaction>
</comment>
<evidence type="ECO:0000256" key="6">
    <source>
        <dbReference type="ARBA" id="ARBA00022824"/>
    </source>
</evidence>
<comment type="cofactor">
    <cofactor evidence="13 14">
        <name>Zn(2+)</name>
        <dbReference type="ChEBI" id="CHEBI:29105"/>
    </cofactor>
    <text evidence="13 14">Binds 1 zinc ion per subunit.</text>
</comment>
<dbReference type="EC" id="3.4.24.84" evidence="14"/>
<comment type="function">
    <text evidence="14">Proteolytically removes the C-terminal three residues of farnesylated proteins.</text>
</comment>
<reference evidence="17" key="1">
    <citation type="submission" date="2020-03" db="EMBL/GenBank/DDBJ databases">
        <title>Transcriptomic Profiling of the Digestive Tract of the Rat Flea, Xenopsylla cheopis, Following Blood Feeding and Infection with Yersinia pestis.</title>
        <authorList>
            <person name="Bland D.M."/>
            <person name="Martens C.A."/>
            <person name="Virtaneva K."/>
            <person name="Kanakabandi K."/>
            <person name="Long D."/>
            <person name="Rosenke R."/>
            <person name="Saturday G.A."/>
            <person name="Hoyt F.H."/>
            <person name="Bruno D.P."/>
            <person name="Ribeiro J.M.C."/>
            <person name="Hinnebusch J."/>
        </authorList>
    </citation>
    <scope>NUCLEOTIDE SEQUENCE</scope>
</reference>
<name>A0A6M2E051_XENCH</name>
<evidence type="ECO:0000256" key="13">
    <source>
        <dbReference type="PIRSR" id="PIRSR627057-2"/>
    </source>
</evidence>
<evidence type="ECO:0000256" key="1">
    <source>
        <dbReference type="ARBA" id="ARBA00004477"/>
    </source>
</evidence>
<proteinExistence type="inferred from homology"/>
<evidence type="ECO:0000256" key="7">
    <source>
        <dbReference type="ARBA" id="ARBA00022833"/>
    </source>
</evidence>
<evidence type="ECO:0000256" key="2">
    <source>
        <dbReference type="ARBA" id="ARBA00022670"/>
    </source>
</evidence>
<comment type="subcellular location">
    <subcellularLocation>
        <location evidence="1 14">Endoplasmic reticulum membrane</location>
        <topology evidence="1 14">Multi-pass membrane protein</topology>
    </subcellularLocation>
</comment>
<evidence type="ECO:0000256" key="5">
    <source>
        <dbReference type="ARBA" id="ARBA00022801"/>
    </source>
</evidence>
<evidence type="ECO:0000256" key="11">
    <source>
        <dbReference type="ARBA" id="ARBA00044456"/>
    </source>
</evidence>
<feature type="transmembrane region" description="Helical" evidence="14">
    <location>
        <begin position="312"/>
        <end position="330"/>
    </location>
</feature>
<feature type="active site" description="Proton donor" evidence="12">
    <location>
        <position position="383"/>
    </location>
</feature>
<keyword evidence="6 14" id="KW-0256">Endoplasmic reticulum</keyword>
<evidence type="ECO:0000256" key="4">
    <source>
        <dbReference type="ARBA" id="ARBA00022723"/>
    </source>
</evidence>
<dbReference type="GO" id="GO:0005789">
    <property type="term" value="C:endoplasmic reticulum membrane"/>
    <property type="evidence" value="ECO:0007669"/>
    <property type="project" value="UniProtKB-SubCell"/>
</dbReference>
<feature type="transmembrane region" description="Helical" evidence="14">
    <location>
        <begin position="6"/>
        <end position="29"/>
    </location>
</feature>
<feature type="domain" description="Peptidase M48" evidence="15">
    <location>
        <begin position="219"/>
        <end position="435"/>
    </location>
</feature>
<evidence type="ECO:0000313" key="17">
    <source>
        <dbReference type="EMBL" id="NOV50708.1"/>
    </source>
</evidence>
<evidence type="ECO:0000256" key="12">
    <source>
        <dbReference type="PIRSR" id="PIRSR627057-1"/>
    </source>
</evidence>
<evidence type="ECO:0000256" key="9">
    <source>
        <dbReference type="ARBA" id="ARBA00023049"/>
    </source>
</evidence>
<keyword evidence="8 14" id="KW-1133">Transmembrane helix</keyword>
<feature type="domain" description="CAAX prenyl protease 1 N-terminal" evidence="16">
    <location>
        <begin position="31"/>
        <end position="215"/>
    </location>
</feature>
<evidence type="ECO:0000256" key="10">
    <source>
        <dbReference type="ARBA" id="ARBA00023136"/>
    </source>
</evidence>
<dbReference type="InterPro" id="IPR032456">
    <property type="entry name" value="Peptidase_M48_N"/>
</dbReference>
<feature type="transmembrane region" description="Helical" evidence="14">
    <location>
        <begin position="350"/>
        <end position="374"/>
    </location>
</feature>
<dbReference type="FunFam" id="3.30.2010.10:FF:000002">
    <property type="entry name" value="CAAX prenyl protease"/>
    <property type="match status" value="1"/>
</dbReference>
<feature type="transmembrane region" description="Helical" evidence="14">
    <location>
        <begin position="185"/>
        <end position="205"/>
    </location>
</feature>
<dbReference type="AlphaFoldDB" id="A0A6M2E051"/>
<evidence type="ECO:0000256" key="14">
    <source>
        <dbReference type="RuleBase" id="RU366005"/>
    </source>
</evidence>
<evidence type="ECO:0000256" key="3">
    <source>
        <dbReference type="ARBA" id="ARBA00022692"/>
    </source>
</evidence>
<keyword evidence="4 13" id="KW-0479">Metal-binding</keyword>
<keyword evidence="5 14" id="KW-0378">Hydrolase</keyword>
<dbReference type="Pfam" id="PF16491">
    <property type="entry name" value="Peptidase_M48_N"/>
    <property type="match status" value="1"/>
</dbReference>
<feature type="transmembrane region" description="Helical" evidence="14">
    <location>
        <begin position="73"/>
        <end position="92"/>
    </location>
</feature>
<dbReference type="GO" id="GO:0004222">
    <property type="term" value="F:metalloendopeptidase activity"/>
    <property type="evidence" value="ECO:0007669"/>
    <property type="project" value="UniProtKB-UniRule"/>
</dbReference>
<keyword evidence="9 14" id="KW-0482">Metalloprotease</keyword>
<comment type="similarity">
    <text evidence="14">Belongs to the peptidase M48A family.</text>
</comment>
<dbReference type="Pfam" id="PF01435">
    <property type="entry name" value="Peptidase_M48"/>
    <property type="match status" value="1"/>
</dbReference>
<feature type="transmembrane region" description="Helical" evidence="14">
    <location>
        <begin position="112"/>
        <end position="137"/>
    </location>
</feature>
<accession>A0A6M2E051</accession>
<dbReference type="GO" id="GO:0071586">
    <property type="term" value="P:CAAX-box protein processing"/>
    <property type="evidence" value="ECO:0007669"/>
    <property type="project" value="UniProtKB-UniRule"/>
</dbReference>
<feature type="binding site" evidence="13">
    <location>
        <position position="379"/>
    </location>
    <ligand>
        <name>Zn(2+)</name>
        <dbReference type="ChEBI" id="CHEBI:29105"/>
        <note>catalytic</note>
    </ligand>
</feature>
<keyword evidence="7 13" id="KW-0862">Zinc</keyword>